<dbReference type="GO" id="GO:0005829">
    <property type="term" value="C:cytosol"/>
    <property type="evidence" value="ECO:0007669"/>
    <property type="project" value="TreeGrafter"/>
</dbReference>
<dbReference type="PROSITE" id="PS51755">
    <property type="entry name" value="OMPR_PHOB"/>
    <property type="match status" value="1"/>
</dbReference>
<evidence type="ECO:0000256" key="7">
    <source>
        <dbReference type="PROSITE-ProRule" id="PRU00169"/>
    </source>
</evidence>
<keyword evidence="3" id="KW-0902">Two-component regulatory system</keyword>
<feature type="DNA-binding region" description="OmpR/PhoB-type" evidence="8">
    <location>
        <begin position="137"/>
        <end position="236"/>
    </location>
</feature>
<dbReference type="PROSITE" id="PS50110">
    <property type="entry name" value="RESPONSE_REGULATORY"/>
    <property type="match status" value="1"/>
</dbReference>
<evidence type="ECO:0000259" key="10">
    <source>
        <dbReference type="PROSITE" id="PS51755"/>
    </source>
</evidence>
<keyword evidence="6" id="KW-0804">Transcription</keyword>
<dbReference type="GO" id="GO:0000156">
    <property type="term" value="F:phosphorelay response regulator activity"/>
    <property type="evidence" value="ECO:0007669"/>
    <property type="project" value="TreeGrafter"/>
</dbReference>
<evidence type="ECO:0000256" key="3">
    <source>
        <dbReference type="ARBA" id="ARBA00023012"/>
    </source>
</evidence>
<dbReference type="Pfam" id="PF00072">
    <property type="entry name" value="Response_reg"/>
    <property type="match status" value="1"/>
</dbReference>
<dbReference type="Proteomes" id="UP000043699">
    <property type="component" value="Unassembled WGS sequence"/>
</dbReference>
<evidence type="ECO:0000256" key="6">
    <source>
        <dbReference type="ARBA" id="ARBA00023163"/>
    </source>
</evidence>
<dbReference type="CDD" id="cd17574">
    <property type="entry name" value="REC_OmpR"/>
    <property type="match status" value="1"/>
</dbReference>
<feature type="modified residue" description="4-aspartylphosphate" evidence="7">
    <location>
        <position position="61"/>
    </location>
</feature>
<dbReference type="AlphaFoldDB" id="A0A098EGZ8"/>
<organism evidence="11 12">
    <name type="scientific">Planococcus massiliensis</name>
    <dbReference type="NCBI Taxonomy" id="1499687"/>
    <lineage>
        <taxon>Bacteria</taxon>
        <taxon>Bacillati</taxon>
        <taxon>Bacillota</taxon>
        <taxon>Bacilli</taxon>
        <taxon>Bacillales</taxon>
        <taxon>Caryophanaceae</taxon>
        <taxon>Planococcus</taxon>
    </lineage>
</organism>
<dbReference type="PANTHER" id="PTHR48111:SF52">
    <property type="entry name" value="TRANSCRIPTIONAL REGULATORY PROTEIN YVRH"/>
    <property type="match status" value="1"/>
</dbReference>
<dbReference type="InterPro" id="IPR001867">
    <property type="entry name" value="OmpR/PhoB-type_DNA-bd"/>
</dbReference>
<keyword evidence="4" id="KW-0805">Transcription regulation</keyword>
<evidence type="ECO:0000256" key="2">
    <source>
        <dbReference type="ARBA" id="ARBA00022553"/>
    </source>
</evidence>
<comment type="subcellular location">
    <subcellularLocation>
        <location evidence="1">Cytoplasm</location>
    </subcellularLocation>
</comment>
<feature type="domain" description="Response regulatory" evidence="9">
    <location>
        <begin position="11"/>
        <end position="125"/>
    </location>
</feature>
<dbReference type="GO" id="GO:0032993">
    <property type="term" value="C:protein-DNA complex"/>
    <property type="evidence" value="ECO:0007669"/>
    <property type="project" value="TreeGrafter"/>
</dbReference>
<dbReference type="GO" id="GO:0000976">
    <property type="term" value="F:transcription cis-regulatory region binding"/>
    <property type="evidence" value="ECO:0007669"/>
    <property type="project" value="TreeGrafter"/>
</dbReference>
<dbReference type="Gene3D" id="6.10.250.690">
    <property type="match status" value="1"/>
</dbReference>
<accession>A0A098EGZ8</accession>
<dbReference type="STRING" id="1499687.BN1080_00454"/>
<evidence type="ECO:0000256" key="4">
    <source>
        <dbReference type="ARBA" id="ARBA00023015"/>
    </source>
</evidence>
<dbReference type="GO" id="GO:0006355">
    <property type="term" value="P:regulation of DNA-templated transcription"/>
    <property type="evidence" value="ECO:0007669"/>
    <property type="project" value="InterPro"/>
</dbReference>
<dbReference type="InterPro" id="IPR016032">
    <property type="entry name" value="Sig_transdc_resp-reg_C-effctor"/>
</dbReference>
<sequence>MEGNVSMKHPQLLIVEDEQAILHMLMTILKREDFRHIDTAGTAEEALEMCKAQSYDLILLDVMLPGRSGLEICPLIREISDASIFFLTARSTDLDKLTGFAMGADDYITKPFNPLEVAARIKAHLRRRLGNAPKHEPMLFEYGALSVNPNAGEVKVDGNPVDLPAQVYQLLLFFCKHPNQLFSKSQLYENVWGEEFFGEDNTVMVHIRKLREKIEADPSSPALIVTVRGLGYKFVPGDSHEFA</sequence>
<dbReference type="SMART" id="SM00448">
    <property type="entry name" value="REC"/>
    <property type="match status" value="1"/>
</dbReference>
<evidence type="ECO:0000256" key="5">
    <source>
        <dbReference type="ARBA" id="ARBA00023125"/>
    </source>
</evidence>
<keyword evidence="12" id="KW-1185">Reference proteome</keyword>
<dbReference type="InterPro" id="IPR036388">
    <property type="entry name" value="WH-like_DNA-bd_sf"/>
</dbReference>
<evidence type="ECO:0000313" key="11">
    <source>
        <dbReference type="EMBL" id="CEG21543.1"/>
    </source>
</evidence>
<dbReference type="InterPro" id="IPR001789">
    <property type="entry name" value="Sig_transdc_resp-reg_receiver"/>
</dbReference>
<dbReference type="FunFam" id="1.10.10.10:FF:000018">
    <property type="entry name" value="DNA-binding response regulator ResD"/>
    <property type="match status" value="1"/>
</dbReference>
<proteinExistence type="predicted"/>
<evidence type="ECO:0000259" key="9">
    <source>
        <dbReference type="PROSITE" id="PS50110"/>
    </source>
</evidence>
<dbReference type="Pfam" id="PF00486">
    <property type="entry name" value="Trans_reg_C"/>
    <property type="match status" value="1"/>
</dbReference>
<evidence type="ECO:0000256" key="8">
    <source>
        <dbReference type="PROSITE-ProRule" id="PRU01091"/>
    </source>
</evidence>
<gene>
    <name evidence="11" type="primary">yycF_2</name>
    <name evidence="11" type="ORF">BN1080_00454</name>
</gene>
<dbReference type="CDD" id="cd00383">
    <property type="entry name" value="trans_reg_C"/>
    <property type="match status" value="1"/>
</dbReference>
<protein>
    <submittedName>
        <fullName evidence="11">Transcriptional regulatory protein YycF</fullName>
    </submittedName>
</protein>
<dbReference type="EMBL" id="CCXS01000001">
    <property type="protein sequence ID" value="CEG21543.1"/>
    <property type="molecule type" value="Genomic_DNA"/>
</dbReference>
<dbReference type="Gene3D" id="1.10.10.10">
    <property type="entry name" value="Winged helix-like DNA-binding domain superfamily/Winged helix DNA-binding domain"/>
    <property type="match status" value="1"/>
</dbReference>
<dbReference type="SUPFAM" id="SSF46894">
    <property type="entry name" value="C-terminal effector domain of the bipartite response regulators"/>
    <property type="match status" value="1"/>
</dbReference>
<dbReference type="InterPro" id="IPR039420">
    <property type="entry name" value="WalR-like"/>
</dbReference>
<dbReference type="SUPFAM" id="SSF52172">
    <property type="entry name" value="CheY-like"/>
    <property type="match status" value="1"/>
</dbReference>
<keyword evidence="5 8" id="KW-0238">DNA-binding</keyword>
<keyword evidence="2 7" id="KW-0597">Phosphoprotein</keyword>
<dbReference type="Gene3D" id="3.40.50.2300">
    <property type="match status" value="1"/>
</dbReference>
<dbReference type="InterPro" id="IPR011006">
    <property type="entry name" value="CheY-like_superfamily"/>
</dbReference>
<dbReference type="SMART" id="SM00862">
    <property type="entry name" value="Trans_reg_C"/>
    <property type="match status" value="1"/>
</dbReference>
<feature type="domain" description="OmpR/PhoB-type" evidence="10">
    <location>
        <begin position="137"/>
        <end position="236"/>
    </location>
</feature>
<dbReference type="PANTHER" id="PTHR48111">
    <property type="entry name" value="REGULATOR OF RPOS"/>
    <property type="match status" value="1"/>
</dbReference>
<evidence type="ECO:0000313" key="12">
    <source>
        <dbReference type="Proteomes" id="UP000043699"/>
    </source>
</evidence>
<name>A0A098EGZ8_9BACL</name>
<reference evidence="11 12" key="1">
    <citation type="submission" date="2014-09" db="EMBL/GenBank/DDBJ databases">
        <authorList>
            <person name="Urmite Genomes Urmite Genomes"/>
        </authorList>
    </citation>
    <scope>NUCLEOTIDE SEQUENCE [LARGE SCALE GENOMIC DNA]</scope>
    <source>
        <strain evidence="11 12">ES2</strain>
    </source>
</reference>
<evidence type="ECO:0000256" key="1">
    <source>
        <dbReference type="ARBA" id="ARBA00004496"/>
    </source>
</evidence>